<reference evidence="1 2" key="1">
    <citation type="submission" date="2019-08" db="EMBL/GenBank/DDBJ databases">
        <title>A chromosome-level genome assembly, high-density linkage maps, and genome scans reveal the genomic architecture of hybrid incompatibilities underlying speciation via character displacement in darters (Percidae: Etheostominae).</title>
        <authorList>
            <person name="Moran R.L."/>
            <person name="Catchen J.M."/>
            <person name="Fuller R.C."/>
        </authorList>
    </citation>
    <scope>NUCLEOTIDE SEQUENCE [LARGE SCALE GENOMIC DNA]</scope>
    <source>
        <strain evidence="1">EspeVRDwgs_2016</strain>
        <tissue evidence="1">Muscle</tissue>
    </source>
</reference>
<sequence>MELPVANRVNDLTASTCRLLPRSGMVEECDGCVHQAGAAATCLCRLHSPLVGSRTRDLRGTRCHTAWMVHGTGVEETRASGRERDLKHGG</sequence>
<feature type="non-terminal residue" evidence="1">
    <location>
        <position position="90"/>
    </location>
</feature>
<dbReference type="Proteomes" id="UP000327493">
    <property type="component" value="Chromosome 22"/>
</dbReference>
<evidence type="ECO:0000313" key="1">
    <source>
        <dbReference type="EMBL" id="KAA8580857.1"/>
    </source>
</evidence>
<dbReference type="EMBL" id="VOFY01000022">
    <property type="protein sequence ID" value="KAA8580857.1"/>
    <property type="molecule type" value="Genomic_DNA"/>
</dbReference>
<dbReference type="AlphaFoldDB" id="A0A5J5CGG5"/>
<proteinExistence type="predicted"/>
<gene>
    <name evidence="1" type="ORF">FQN60_013815</name>
</gene>
<organism evidence="1 2">
    <name type="scientific">Etheostoma spectabile</name>
    <name type="common">orangethroat darter</name>
    <dbReference type="NCBI Taxonomy" id="54343"/>
    <lineage>
        <taxon>Eukaryota</taxon>
        <taxon>Metazoa</taxon>
        <taxon>Chordata</taxon>
        <taxon>Craniata</taxon>
        <taxon>Vertebrata</taxon>
        <taxon>Euteleostomi</taxon>
        <taxon>Actinopterygii</taxon>
        <taxon>Neopterygii</taxon>
        <taxon>Teleostei</taxon>
        <taxon>Neoteleostei</taxon>
        <taxon>Acanthomorphata</taxon>
        <taxon>Eupercaria</taxon>
        <taxon>Perciformes</taxon>
        <taxon>Percoidei</taxon>
        <taxon>Percidae</taxon>
        <taxon>Etheostomatinae</taxon>
        <taxon>Etheostoma</taxon>
    </lineage>
</organism>
<comment type="caution">
    <text evidence="1">The sequence shown here is derived from an EMBL/GenBank/DDBJ whole genome shotgun (WGS) entry which is preliminary data.</text>
</comment>
<evidence type="ECO:0000313" key="2">
    <source>
        <dbReference type="Proteomes" id="UP000327493"/>
    </source>
</evidence>
<keyword evidence="2" id="KW-1185">Reference proteome</keyword>
<accession>A0A5J5CGG5</accession>
<name>A0A5J5CGG5_9PERO</name>
<protein>
    <submittedName>
        <fullName evidence="1">Uncharacterized protein</fullName>
    </submittedName>
</protein>